<feature type="compositionally biased region" description="Basic and acidic residues" evidence="1">
    <location>
        <begin position="51"/>
        <end position="75"/>
    </location>
</feature>
<dbReference type="OrthoDB" id="7867560at2"/>
<keyword evidence="3" id="KW-1185">Reference proteome</keyword>
<proteinExistence type="predicted"/>
<reference evidence="2 3" key="1">
    <citation type="submission" date="2015-09" db="EMBL/GenBank/DDBJ databases">
        <authorList>
            <consortium name="Swine Surveillance"/>
        </authorList>
    </citation>
    <scope>NUCLEOTIDE SEQUENCE [LARGE SCALE GENOMIC DNA]</scope>
    <source>
        <strain evidence="2 3">CECT 7557</strain>
    </source>
</reference>
<gene>
    <name evidence="2" type="ORF">TRM7557_00807</name>
</gene>
<organism evidence="2 3">
    <name type="scientific">Tritonibacter multivorans</name>
    <dbReference type="NCBI Taxonomy" id="928856"/>
    <lineage>
        <taxon>Bacteria</taxon>
        <taxon>Pseudomonadati</taxon>
        <taxon>Pseudomonadota</taxon>
        <taxon>Alphaproteobacteria</taxon>
        <taxon>Rhodobacterales</taxon>
        <taxon>Paracoccaceae</taxon>
        <taxon>Tritonibacter</taxon>
    </lineage>
</organism>
<accession>A0A0P1GQ84</accession>
<evidence type="ECO:0000256" key="1">
    <source>
        <dbReference type="SAM" id="MobiDB-lite"/>
    </source>
</evidence>
<dbReference type="EMBL" id="CYSD01000013">
    <property type="protein sequence ID" value="CUH76293.1"/>
    <property type="molecule type" value="Genomic_DNA"/>
</dbReference>
<feature type="region of interest" description="Disordered" evidence="1">
    <location>
        <begin position="43"/>
        <end position="75"/>
    </location>
</feature>
<dbReference type="RefSeq" id="WP_058288947.1">
    <property type="nucleotide sequence ID" value="NZ_CYSD01000013.1"/>
</dbReference>
<name>A0A0P1GQ84_9RHOB</name>
<sequence length="106" mass="11527">MTAQIVNIAPEIEAAILAGELSTIEVTEARMKLQDGVFTLNAKDLLPPKQDPTESKKKPKSGAERQRALAERKKEAGLVRDWVHKTVLAMTKERGGPGHSTSLPPC</sequence>
<evidence type="ECO:0000313" key="3">
    <source>
        <dbReference type="Proteomes" id="UP000052022"/>
    </source>
</evidence>
<dbReference type="AlphaFoldDB" id="A0A0P1GQ84"/>
<dbReference type="Proteomes" id="UP000052022">
    <property type="component" value="Unassembled WGS sequence"/>
</dbReference>
<evidence type="ECO:0000313" key="2">
    <source>
        <dbReference type="EMBL" id="CUH76293.1"/>
    </source>
</evidence>
<protein>
    <submittedName>
        <fullName evidence="2">Uncharacterized protein</fullName>
    </submittedName>
</protein>